<evidence type="ECO:0000313" key="6">
    <source>
        <dbReference type="EMBL" id="SMP60520.1"/>
    </source>
</evidence>
<evidence type="ECO:0000256" key="1">
    <source>
        <dbReference type="ARBA" id="ARBA00023015"/>
    </source>
</evidence>
<keyword evidence="1" id="KW-0805">Transcription regulation</keyword>
<dbReference type="Proteomes" id="UP001157910">
    <property type="component" value="Unassembled WGS sequence"/>
</dbReference>
<sequence>MTDLKSFENTSYDRLIAAVRTQWASVGAAAMSARQISALTAVPVSSIYHHFGSMEHLFAAAQGECLSRAGRWCKAQMDQVAGLQASPAAFAGFFAQVVDSWCEEARELAFAWRECQLVANQSALFRQTAQKWEQLWEGFWTDATERFGLPAKSMVVQRVFDNESFLHMIRWRRLIDRPALEETARALTAWLTGTAMPPAPWREFAREEALASMPVLPERDETAARIVGAAADIIDKQGLARLTHRAVAERAGLTLGTVSHKFRTKLALYEGAFEGLYRVNVQRMPSRTSGHGGAANDMVDMIRRGGTTRGTDELFVATARDAALSQFGAQLRYMRGRTSRGTLQDMVGHSRRVGIMEAALFSSFLSSQLRVHSAGGADREQRIRTELAALEQLLQSVPAA</sequence>
<dbReference type="PROSITE" id="PS50977">
    <property type="entry name" value="HTH_TETR_2"/>
    <property type="match status" value="2"/>
</dbReference>
<comment type="caution">
    <text evidence="6">The sequence shown here is derived from an EMBL/GenBank/DDBJ whole genome shotgun (WGS) entry which is preliminary data.</text>
</comment>
<reference evidence="6 7" key="1">
    <citation type="submission" date="2017-05" db="EMBL/GenBank/DDBJ databases">
        <authorList>
            <person name="Varghese N."/>
            <person name="Submissions S."/>
        </authorList>
    </citation>
    <scope>NUCLEOTIDE SEQUENCE [LARGE SCALE GENOMIC DNA]</scope>
    <source>
        <strain evidence="6 7">SM16</strain>
    </source>
</reference>
<feature type="DNA-binding region" description="H-T-H motif" evidence="4">
    <location>
        <begin position="32"/>
        <end position="51"/>
    </location>
</feature>
<feature type="domain" description="HTH tetR-type" evidence="5">
    <location>
        <begin position="9"/>
        <end position="69"/>
    </location>
</feature>
<protein>
    <submittedName>
        <fullName evidence="6">Transcriptional regulator, TetR family</fullName>
    </submittedName>
</protein>
<name>A0ABY1Q5M0_9SPHN</name>
<gene>
    <name evidence="6" type="ORF">SAMN06296065_103100</name>
</gene>
<dbReference type="PANTHER" id="PTHR30055:SF234">
    <property type="entry name" value="HTH-TYPE TRANSCRIPTIONAL REGULATOR BETI"/>
    <property type="match status" value="1"/>
</dbReference>
<evidence type="ECO:0000256" key="4">
    <source>
        <dbReference type="PROSITE-ProRule" id="PRU00335"/>
    </source>
</evidence>
<dbReference type="Gene3D" id="1.10.357.10">
    <property type="entry name" value="Tetracycline Repressor, domain 2"/>
    <property type="match status" value="2"/>
</dbReference>
<dbReference type="PANTHER" id="PTHR30055">
    <property type="entry name" value="HTH-TYPE TRANSCRIPTIONAL REGULATOR RUTR"/>
    <property type="match status" value="1"/>
</dbReference>
<evidence type="ECO:0000313" key="7">
    <source>
        <dbReference type="Proteomes" id="UP001157910"/>
    </source>
</evidence>
<organism evidence="6 7">
    <name type="scientific">Novosphingobium panipatense</name>
    <dbReference type="NCBI Taxonomy" id="428991"/>
    <lineage>
        <taxon>Bacteria</taxon>
        <taxon>Pseudomonadati</taxon>
        <taxon>Pseudomonadota</taxon>
        <taxon>Alphaproteobacteria</taxon>
        <taxon>Sphingomonadales</taxon>
        <taxon>Sphingomonadaceae</taxon>
        <taxon>Novosphingobium</taxon>
    </lineage>
</organism>
<proteinExistence type="predicted"/>
<evidence type="ECO:0000259" key="5">
    <source>
        <dbReference type="PROSITE" id="PS50977"/>
    </source>
</evidence>
<evidence type="ECO:0000256" key="2">
    <source>
        <dbReference type="ARBA" id="ARBA00023125"/>
    </source>
</evidence>
<dbReference type="InterPro" id="IPR009057">
    <property type="entry name" value="Homeodomain-like_sf"/>
</dbReference>
<dbReference type="InterPro" id="IPR001647">
    <property type="entry name" value="HTH_TetR"/>
</dbReference>
<keyword evidence="7" id="KW-1185">Reference proteome</keyword>
<accession>A0ABY1Q5M0</accession>
<evidence type="ECO:0000256" key="3">
    <source>
        <dbReference type="ARBA" id="ARBA00023163"/>
    </source>
</evidence>
<dbReference type="InterPro" id="IPR050109">
    <property type="entry name" value="HTH-type_TetR-like_transc_reg"/>
</dbReference>
<dbReference type="RefSeq" id="WP_283405560.1">
    <property type="nucleotide sequence ID" value="NZ_FXUI01000003.1"/>
</dbReference>
<dbReference type="Pfam" id="PF00440">
    <property type="entry name" value="TetR_N"/>
    <property type="match status" value="2"/>
</dbReference>
<dbReference type="EMBL" id="FXUI01000003">
    <property type="protein sequence ID" value="SMP60520.1"/>
    <property type="molecule type" value="Genomic_DNA"/>
</dbReference>
<feature type="domain" description="HTH tetR-type" evidence="5">
    <location>
        <begin position="220"/>
        <end position="280"/>
    </location>
</feature>
<feature type="DNA-binding region" description="H-T-H motif" evidence="4">
    <location>
        <begin position="243"/>
        <end position="262"/>
    </location>
</feature>
<keyword evidence="3" id="KW-0804">Transcription</keyword>
<keyword evidence="2 4" id="KW-0238">DNA-binding</keyword>
<dbReference type="SUPFAM" id="SSF46689">
    <property type="entry name" value="Homeodomain-like"/>
    <property type="match status" value="2"/>
</dbReference>